<protein>
    <submittedName>
        <fullName evidence="1">Uncharacterized protein</fullName>
    </submittedName>
</protein>
<sequence length="114" mass="12232">MSLKAQTHFNTICKVQNAYAPAPPSRCEYDTAPVSALTTPYASTPLLPEMLMLPRLPQDVPLTAPLALLMPNPLCCLSSLCLHSAPPKCLQRHPPTSLILNAAYHPYAPAAPSS</sequence>
<evidence type="ECO:0000313" key="2">
    <source>
        <dbReference type="Proteomes" id="UP000765509"/>
    </source>
</evidence>
<name>A0A9Q3DAH8_9BASI</name>
<dbReference type="Proteomes" id="UP000765509">
    <property type="component" value="Unassembled WGS sequence"/>
</dbReference>
<reference evidence="1" key="1">
    <citation type="submission" date="2021-03" db="EMBL/GenBank/DDBJ databases">
        <title>Draft genome sequence of rust myrtle Austropuccinia psidii MF-1, a brazilian biotype.</title>
        <authorList>
            <person name="Quecine M.C."/>
            <person name="Pachon D.M.R."/>
            <person name="Bonatelli M.L."/>
            <person name="Correr F.H."/>
            <person name="Franceschini L.M."/>
            <person name="Leite T.F."/>
            <person name="Margarido G.R.A."/>
            <person name="Almeida C.A."/>
            <person name="Ferrarezi J.A."/>
            <person name="Labate C.A."/>
        </authorList>
    </citation>
    <scope>NUCLEOTIDE SEQUENCE</scope>
    <source>
        <strain evidence="1">MF-1</strain>
    </source>
</reference>
<organism evidence="1 2">
    <name type="scientific">Austropuccinia psidii MF-1</name>
    <dbReference type="NCBI Taxonomy" id="1389203"/>
    <lineage>
        <taxon>Eukaryota</taxon>
        <taxon>Fungi</taxon>
        <taxon>Dikarya</taxon>
        <taxon>Basidiomycota</taxon>
        <taxon>Pucciniomycotina</taxon>
        <taxon>Pucciniomycetes</taxon>
        <taxon>Pucciniales</taxon>
        <taxon>Sphaerophragmiaceae</taxon>
        <taxon>Austropuccinia</taxon>
    </lineage>
</organism>
<comment type="caution">
    <text evidence="1">The sequence shown here is derived from an EMBL/GenBank/DDBJ whole genome shotgun (WGS) entry which is preliminary data.</text>
</comment>
<dbReference type="EMBL" id="AVOT02014751">
    <property type="protein sequence ID" value="MBW0498502.1"/>
    <property type="molecule type" value="Genomic_DNA"/>
</dbReference>
<gene>
    <name evidence="1" type="ORF">O181_038217</name>
</gene>
<proteinExistence type="predicted"/>
<accession>A0A9Q3DAH8</accession>
<keyword evidence="2" id="KW-1185">Reference proteome</keyword>
<dbReference type="AlphaFoldDB" id="A0A9Q3DAH8"/>
<evidence type="ECO:0000313" key="1">
    <source>
        <dbReference type="EMBL" id="MBW0498502.1"/>
    </source>
</evidence>